<dbReference type="SUPFAM" id="SSF51735">
    <property type="entry name" value="NAD(P)-binding Rossmann-fold domains"/>
    <property type="match status" value="1"/>
</dbReference>
<dbReference type="Gene3D" id="3.40.50.720">
    <property type="entry name" value="NAD(P)-binding Rossmann-like Domain"/>
    <property type="match status" value="1"/>
</dbReference>
<keyword evidence="5" id="KW-1185">Reference proteome</keyword>
<comment type="caution">
    <text evidence="4">The sequence shown here is derived from an EMBL/GenBank/DDBJ whole genome shotgun (WGS) entry which is preliminary data.</text>
</comment>
<reference evidence="4" key="1">
    <citation type="submission" date="2020-10" db="EMBL/GenBank/DDBJ databases">
        <title>Taxonomic study of unclassified bacteria belonging to the class Ktedonobacteria.</title>
        <authorList>
            <person name="Yabe S."/>
            <person name="Wang C.M."/>
            <person name="Zheng Y."/>
            <person name="Sakai Y."/>
            <person name="Cavaletti L."/>
            <person name="Monciardini P."/>
            <person name="Donadio S."/>
        </authorList>
    </citation>
    <scope>NUCLEOTIDE SEQUENCE</scope>
    <source>
        <strain evidence="4">ID150040</strain>
    </source>
</reference>
<gene>
    <name evidence="4" type="ORF">KSF_097540</name>
</gene>
<dbReference type="PANTHER" id="PTHR48106">
    <property type="entry name" value="QUINONE OXIDOREDUCTASE PIG3-RELATED"/>
    <property type="match status" value="1"/>
</dbReference>
<dbReference type="SUPFAM" id="SSF50129">
    <property type="entry name" value="GroES-like"/>
    <property type="match status" value="1"/>
</dbReference>
<name>A0A8J3J160_9CHLR</name>
<dbReference type="Pfam" id="PF08240">
    <property type="entry name" value="ADH_N"/>
    <property type="match status" value="1"/>
</dbReference>
<dbReference type="GO" id="GO:0070402">
    <property type="term" value="F:NADPH binding"/>
    <property type="evidence" value="ECO:0007669"/>
    <property type="project" value="TreeGrafter"/>
</dbReference>
<evidence type="ECO:0000256" key="2">
    <source>
        <dbReference type="ARBA" id="ARBA00023002"/>
    </source>
</evidence>
<keyword evidence="1" id="KW-0521">NADP</keyword>
<evidence type="ECO:0000313" key="4">
    <source>
        <dbReference type="EMBL" id="GHO99706.1"/>
    </source>
</evidence>
<dbReference type="InterPro" id="IPR036291">
    <property type="entry name" value="NAD(P)-bd_dom_sf"/>
</dbReference>
<dbReference type="EMBL" id="BNJK01000002">
    <property type="protein sequence ID" value="GHO99706.1"/>
    <property type="molecule type" value="Genomic_DNA"/>
</dbReference>
<feature type="domain" description="Enoyl reductase (ER)" evidence="3">
    <location>
        <begin position="10"/>
        <end position="305"/>
    </location>
</feature>
<dbReference type="RefSeq" id="WP_220210334.1">
    <property type="nucleotide sequence ID" value="NZ_BNJK01000002.1"/>
</dbReference>
<organism evidence="4 5">
    <name type="scientific">Reticulibacter mediterranei</name>
    <dbReference type="NCBI Taxonomy" id="2778369"/>
    <lineage>
        <taxon>Bacteria</taxon>
        <taxon>Bacillati</taxon>
        <taxon>Chloroflexota</taxon>
        <taxon>Ktedonobacteria</taxon>
        <taxon>Ktedonobacterales</taxon>
        <taxon>Reticulibacteraceae</taxon>
        <taxon>Reticulibacter</taxon>
    </lineage>
</organism>
<accession>A0A8J3J160</accession>
<dbReference type="Pfam" id="PF13602">
    <property type="entry name" value="ADH_zinc_N_2"/>
    <property type="match status" value="1"/>
</dbReference>
<evidence type="ECO:0000313" key="5">
    <source>
        <dbReference type="Proteomes" id="UP000597444"/>
    </source>
</evidence>
<evidence type="ECO:0000256" key="1">
    <source>
        <dbReference type="ARBA" id="ARBA00022857"/>
    </source>
</evidence>
<dbReference type="GO" id="GO:0016651">
    <property type="term" value="F:oxidoreductase activity, acting on NAD(P)H"/>
    <property type="evidence" value="ECO:0007669"/>
    <property type="project" value="TreeGrafter"/>
</dbReference>
<dbReference type="AlphaFoldDB" id="A0A8J3J160"/>
<dbReference type="InterPro" id="IPR013154">
    <property type="entry name" value="ADH-like_N"/>
</dbReference>
<keyword evidence="2" id="KW-0560">Oxidoreductase</keyword>
<dbReference type="InterPro" id="IPR011032">
    <property type="entry name" value="GroES-like_sf"/>
</dbReference>
<dbReference type="CDD" id="cd05289">
    <property type="entry name" value="MDR_like_2"/>
    <property type="match status" value="1"/>
</dbReference>
<sequence>MKAIVLHEYGPASNLKYEEVEDPKPAAGEVLVRVSATCLNPADWLLRSGVVKDLIPIEFPYILGCDLAGIVVEVGEGVTGFEPGDRVMAMTTHTYAELCTVKASILVKIPDGLEMTTAATLPLVNITGDQLIRRAAQVKPGQTVLITGALGAVGRSAVFAASEIGARVIAGVRGKRLDAARQLPGVSEAIAIDDDAEIDKLGLLDCVADTVGGNVRSKLLSRVKQGGTFGCFPPTPQDAVLHPTIHITVLFGQLDPATALHITLHYAEAVRDGKLTIPIDHIMPLSDAAEAHAIAEKGGIAKIVLTV</sequence>
<evidence type="ECO:0000259" key="3">
    <source>
        <dbReference type="SMART" id="SM00829"/>
    </source>
</evidence>
<proteinExistence type="predicted"/>
<protein>
    <recommendedName>
        <fullName evidence="3">Enoyl reductase (ER) domain-containing protein</fullName>
    </recommendedName>
</protein>
<dbReference type="SMART" id="SM00829">
    <property type="entry name" value="PKS_ER"/>
    <property type="match status" value="1"/>
</dbReference>
<dbReference type="Gene3D" id="3.90.180.10">
    <property type="entry name" value="Medium-chain alcohol dehydrogenases, catalytic domain"/>
    <property type="match status" value="1"/>
</dbReference>
<dbReference type="Proteomes" id="UP000597444">
    <property type="component" value="Unassembled WGS sequence"/>
</dbReference>
<dbReference type="InterPro" id="IPR020843">
    <property type="entry name" value="ER"/>
</dbReference>